<evidence type="ECO:0000256" key="7">
    <source>
        <dbReference type="ARBA" id="ARBA00023002"/>
    </source>
</evidence>
<evidence type="ECO:0000259" key="11">
    <source>
        <dbReference type="Pfam" id="PF07992"/>
    </source>
</evidence>
<dbReference type="GO" id="GO:0046872">
    <property type="term" value="F:metal ion binding"/>
    <property type="evidence" value="ECO:0007669"/>
    <property type="project" value="UniProtKB-KW"/>
</dbReference>
<evidence type="ECO:0000256" key="5">
    <source>
        <dbReference type="ARBA" id="ARBA00022643"/>
    </source>
</evidence>
<evidence type="ECO:0000259" key="10">
    <source>
        <dbReference type="Pfam" id="PF00724"/>
    </source>
</evidence>
<dbReference type="Gene3D" id="3.50.50.60">
    <property type="entry name" value="FAD/NAD(P)-binding domain"/>
    <property type="match status" value="1"/>
</dbReference>
<proteinExistence type="inferred from homology"/>
<feature type="domain" description="FAD/NAD(P)-binding" evidence="11">
    <location>
        <begin position="372"/>
        <end position="621"/>
    </location>
</feature>
<protein>
    <submittedName>
        <fullName evidence="12">2,4-dienoyl-CoA reductase</fullName>
    </submittedName>
</protein>
<keyword evidence="5" id="KW-0288">FMN</keyword>
<dbReference type="AlphaFoldDB" id="A0A0S2K1N5"/>
<dbReference type="STRING" id="161398.PP2015_1659"/>
<dbReference type="InterPro" id="IPR013785">
    <property type="entry name" value="Aldolase_TIM"/>
</dbReference>
<dbReference type="InterPro" id="IPR051793">
    <property type="entry name" value="NADH:flavin_oxidoreductase"/>
</dbReference>
<dbReference type="RefSeq" id="WP_058029839.1">
    <property type="nucleotide sequence ID" value="NZ_CP013187.1"/>
</dbReference>
<comment type="cofactor">
    <cofactor evidence="2">
        <name>[4Fe-4S] cluster</name>
        <dbReference type="ChEBI" id="CHEBI:49883"/>
    </cofactor>
</comment>
<keyword evidence="7" id="KW-0560">Oxidoreductase</keyword>
<dbReference type="Pfam" id="PF00724">
    <property type="entry name" value="Oxidored_FMN"/>
    <property type="match status" value="1"/>
</dbReference>
<dbReference type="InterPro" id="IPR001155">
    <property type="entry name" value="OxRdtase_FMN_N"/>
</dbReference>
<dbReference type="GO" id="GO:0016491">
    <property type="term" value="F:oxidoreductase activity"/>
    <property type="evidence" value="ECO:0007669"/>
    <property type="project" value="UniProtKB-KW"/>
</dbReference>
<dbReference type="SUPFAM" id="SSF51905">
    <property type="entry name" value="FAD/NAD(P)-binding domain"/>
    <property type="match status" value="1"/>
</dbReference>
<evidence type="ECO:0000256" key="1">
    <source>
        <dbReference type="ARBA" id="ARBA00001917"/>
    </source>
</evidence>
<comment type="similarity">
    <text evidence="3">In the N-terminal section; belongs to the NADH:flavin oxidoreductase/NADH oxidase family.</text>
</comment>
<dbReference type="PRINTS" id="PR00469">
    <property type="entry name" value="PNDRDTASEII"/>
</dbReference>
<evidence type="ECO:0000256" key="4">
    <source>
        <dbReference type="ARBA" id="ARBA00022630"/>
    </source>
</evidence>
<dbReference type="KEGG" id="pphe:PP2015_1659"/>
<dbReference type="PRINTS" id="PR00368">
    <property type="entry name" value="FADPNR"/>
</dbReference>
<dbReference type="InterPro" id="IPR036188">
    <property type="entry name" value="FAD/NAD-bd_sf"/>
</dbReference>
<dbReference type="PATRIC" id="fig|161398.10.peg.1683"/>
<name>A0A0S2K1N5_9GAMM</name>
<accession>A0A0S2K1N5</accession>
<keyword evidence="8" id="KW-0408">Iron</keyword>
<dbReference type="SUPFAM" id="SSF51395">
    <property type="entry name" value="FMN-linked oxidoreductases"/>
    <property type="match status" value="1"/>
</dbReference>
<dbReference type="Gene3D" id="3.20.20.70">
    <property type="entry name" value="Aldolase class I"/>
    <property type="match status" value="1"/>
</dbReference>
<dbReference type="InterPro" id="IPR023753">
    <property type="entry name" value="FAD/NAD-binding_dom"/>
</dbReference>
<evidence type="ECO:0000313" key="13">
    <source>
        <dbReference type="Proteomes" id="UP000061457"/>
    </source>
</evidence>
<dbReference type="Pfam" id="PF07992">
    <property type="entry name" value="Pyr_redox_2"/>
    <property type="match status" value="1"/>
</dbReference>
<evidence type="ECO:0000256" key="3">
    <source>
        <dbReference type="ARBA" id="ARBA00011048"/>
    </source>
</evidence>
<keyword evidence="9" id="KW-0411">Iron-sulfur</keyword>
<keyword evidence="6" id="KW-0479">Metal-binding</keyword>
<dbReference type="OrthoDB" id="8523426at2"/>
<dbReference type="Proteomes" id="UP000061457">
    <property type="component" value="Chromosome I"/>
</dbReference>
<dbReference type="PANTHER" id="PTHR42917">
    <property type="entry name" value="2,4-DIENOYL-COA REDUCTASE"/>
    <property type="match status" value="1"/>
</dbReference>
<dbReference type="GO" id="GO:0051536">
    <property type="term" value="F:iron-sulfur cluster binding"/>
    <property type="evidence" value="ECO:0007669"/>
    <property type="project" value="UniProtKB-KW"/>
</dbReference>
<keyword evidence="4" id="KW-0285">Flavoprotein</keyword>
<dbReference type="PANTHER" id="PTHR42917:SF2">
    <property type="entry name" value="2,4-DIENOYL-COA REDUCTASE [(2E)-ENOYL-COA-PRODUCING]"/>
    <property type="match status" value="1"/>
</dbReference>
<evidence type="ECO:0000256" key="8">
    <source>
        <dbReference type="ARBA" id="ARBA00023004"/>
    </source>
</evidence>
<comment type="cofactor">
    <cofactor evidence="1">
        <name>FMN</name>
        <dbReference type="ChEBI" id="CHEBI:58210"/>
    </cofactor>
</comment>
<evidence type="ECO:0000256" key="2">
    <source>
        <dbReference type="ARBA" id="ARBA00001966"/>
    </source>
</evidence>
<dbReference type="EMBL" id="CP013187">
    <property type="protein sequence ID" value="ALO42161.1"/>
    <property type="molecule type" value="Genomic_DNA"/>
</dbReference>
<evidence type="ECO:0000256" key="9">
    <source>
        <dbReference type="ARBA" id="ARBA00023014"/>
    </source>
</evidence>
<organism evidence="12 13">
    <name type="scientific">Pseudoalteromonas phenolica</name>
    <dbReference type="NCBI Taxonomy" id="161398"/>
    <lineage>
        <taxon>Bacteria</taxon>
        <taxon>Pseudomonadati</taxon>
        <taxon>Pseudomonadota</taxon>
        <taxon>Gammaproteobacteria</taxon>
        <taxon>Alteromonadales</taxon>
        <taxon>Pseudoalteromonadaceae</taxon>
        <taxon>Pseudoalteromonas</taxon>
    </lineage>
</organism>
<sequence>MLEAPLELKNTRLRNRLVMGSMHTGLEEGWSNRKKLAAFYEERAKGGTGLIITGGYSPNVRGKLTPFASSFNTVFDVIKHKAYTDAVHKHDGKICLQLLHAGRYAYHPFSVAPSALKAPITPFKPKAMSLGQIKATVKSFAKSAKLAEKAGYDGVEIMGSEGYLINEFMAPHTNKRKDSYGGSLENRVRLAKEIVEAVRRQVSDKFMIIFRLSVMDLIPDGSTKDEVEYQAKELVKAGVDIINTGIGWHEARVPTIASMVPAGAFKEASQRLKEWVDVPVIAVNRINTPEIANDILNANQSDLISMARPLLADPEFFNKYKQNKSEQINICIGCNQGCLDHVFKGQRATCLVNPQACYELDYPLEKASKEKNVLVVGAGPAGLSAAIYLAKKGHKVKIIERNNYAGGQFNLAMQVPGKEDFKKTLKYFLQEVERLNINLELNCEYSSDMDSNFDDIVFASGVKPRVASFPCKDGKRVYHYDEVIRGEVEIGDKVAILGAGGIGFDMVAFLQEKPEQSIEEFKAQWGIETEQNHTGPQRQLYMLKRSEGRFGSELGKTTGWIHRQVAKQHNVKQLSECEYLGFDTQGLKINHKGEEQYLDVDTVIACIGQVSNNDIFDKDALPDNHHVIGGAKLAAAIDAKRAIFEALQVARKI</sequence>
<gene>
    <name evidence="12" type="ORF">PP2015_1659</name>
</gene>
<evidence type="ECO:0000256" key="6">
    <source>
        <dbReference type="ARBA" id="ARBA00022723"/>
    </source>
</evidence>
<dbReference type="GO" id="GO:0010181">
    <property type="term" value="F:FMN binding"/>
    <property type="evidence" value="ECO:0007669"/>
    <property type="project" value="InterPro"/>
</dbReference>
<feature type="domain" description="NADH:flavin oxidoreductase/NADH oxidase N-terminal" evidence="10">
    <location>
        <begin position="4"/>
        <end position="325"/>
    </location>
</feature>
<dbReference type="Gene3D" id="3.40.50.720">
    <property type="entry name" value="NAD(P)-binding Rossmann-like Domain"/>
    <property type="match status" value="1"/>
</dbReference>
<reference evidence="12 13" key="1">
    <citation type="submission" date="2015-11" db="EMBL/GenBank/DDBJ databases">
        <authorList>
            <person name="Zhang Y."/>
            <person name="Guo Z."/>
        </authorList>
    </citation>
    <scope>NUCLEOTIDE SEQUENCE [LARGE SCALE GENOMIC DNA]</scope>
    <source>
        <strain evidence="12 13">KCTC 12086</strain>
    </source>
</reference>
<keyword evidence="13" id="KW-1185">Reference proteome</keyword>
<dbReference type="CDD" id="cd02930">
    <property type="entry name" value="DCR_FMN"/>
    <property type="match status" value="1"/>
</dbReference>
<evidence type="ECO:0000313" key="12">
    <source>
        <dbReference type="EMBL" id="ALO42161.1"/>
    </source>
</evidence>